<keyword evidence="7" id="KW-0175">Coiled coil</keyword>
<feature type="transmembrane region" description="Helical" evidence="8">
    <location>
        <begin position="152"/>
        <end position="172"/>
    </location>
</feature>
<feature type="transmembrane region" description="Helical" evidence="8">
    <location>
        <begin position="92"/>
        <end position="113"/>
    </location>
</feature>
<dbReference type="SUPFAM" id="SSF103473">
    <property type="entry name" value="MFS general substrate transporter"/>
    <property type="match status" value="1"/>
</dbReference>
<dbReference type="Proteomes" id="UP000095300">
    <property type="component" value="Unassembled WGS sequence"/>
</dbReference>
<dbReference type="AlphaFoldDB" id="A0A1I8NXF7"/>
<keyword evidence="11" id="KW-1185">Reference proteome</keyword>
<dbReference type="Gene3D" id="1.20.1250.20">
    <property type="entry name" value="MFS general substrate transporter like domains"/>
    <property type="match status" value="1"/>
</dbReference>
<feature type="transmembrane region" description="Helical" evidence="8">
    <location>
        <begin position="40"/>
        <end position="62"/>
    </location>
</feature>
<feature type="domain" description="Major facilitator superfamily (MFS) profile" evidence="9">
    <location>
        <begin position="44"/>
        <end position="489"/>
    </location>
</feature>
<keyword evidence="4 8" id="KW-0472">Membrane</keyword>
<dbReference type="KEGG" id="scac:106086228"/>
<keyword evidence="2 8" id="KW-0812">Transmembrane</keyword>
<dbReference type="PANTHER" id="PTHR23503">
    <property type="entry name" value="SOLUTE CARRIER FAMILY 2"/>
    <property type="match status" value="1"/>
</dbReference>
<feature type="coiled-coil region" evidence="7">
    <location>
        <begin position="243"/>
        <end position="280"/>
    </location>
</feature>
<evidence type="ECO:0000256" key="8">
    <source>
        <dbReference type="SAM" id="Phobius"/>
    </source>
</evidence>
<gene>
    <name evidence="10" type="primary">106086228</name>
</gene>
<dbReference type="PROSITE" id="PS50850">
    <property type="entry name" value="MFS"/>
    <property type="match status" value="1"/>
</dbReference>
<evidence type="ECO:0000256" key="2">
    <source>
        <dbReference type="ARBA" id="ARBA00022692"/>
    </source>
</evidence>
<dbReference type="InterPro" id="IPR003663">
    <property type="entry name" value="Sugar/inositol_transpt"/>
</dbReference>
<dbReference type="NCBIfam" id="TIGR00879">
    <property type="entry name" value="SP"/>
    <property type="match status" value="1"/>
</dbReference>
<dbReference type="PANTHER" id="PTHR23503:SF127">
    <property type="entry name" value="FI08437P-RELATED"/>
    <property type="match status" value="1"/>
</dbReference>
<feature type="transmembrane region" description="Helical" evidence="8">
    <location>
        <begin position="215"/>
        <end position="236"/>
    </location>
</feature>
<proteinExistence type="inferred from homology"/>
<evidence type="ECO:0000259" key="9">
    <source>
        <dbReference type="PROSITE" id="PS50850"/>
    </source>
</evidence>
<evidence type="ECO:0000256" key="7">
    <source>
        <dbReference type="SAM" id="Coils"/>
    </source>
</evidence>
<dbReference type="PROSITE" id="PS00217">
    <property type="entry name" value="SUGAR_TRANSPORT_2"/>
    <property type="match status" value="1"/>
</dbReference>
<comment type="similarity">
    <text evidence="6">Belongs to the major facilitator superfamily. Sugar transporter (TC 2.A.1.1) family.</text>
</comment>
<evidence type="ECO:0000313" key="11">
    <source>
        <dbReference type="Proteomes" id="UP000095300"/>
    </source>
</evidence>
<dbReference type="VEuPathDB" id="VectorBase:SCAU002879"/>
<dbReference type="GO" id="GO:0016020">
    <property type="term" value="C:membrane"/>
    <property type="evidence" value="ECO:0007669"/>
    <property type="project" value="UniProtKB-SubCell"/>
</dbReference>
<dbReference type="InterPro" id="IPR045263">
    <property type="entry name" value="GLUT"/>
</dbReference>
<feature type="transmembrane region" description="Helical" evidence="8">
    <location>
        <begin position="125"/>
        <end position="146"/>
    </location>
</feature>
<dbReference type="EnsemblMetazoa" id="SCAU002879-RA">
    <property type="protein sequence ID" value="SCAU002879-PA"/>
    <property type="gene ID" value="SCAU002879"/>
</dbReference>
<evidence type="ECO:0000256" key="5">
    <source>
        <dbReference type="ARBA" id="ARBA00023180"/>
    </source>
</evidence>
<dbReference type="OrthoDB" id="4540492at2759"/>
<evidence type="ECO:0000256" key="3">
    <source>
        <dbReference type="ARBA" id="ARBA00022989"/>
    </source>
</evidence>
<dbReference type="GO" id="GO:0015149">
    <property type="term" value="F:hexose transmembrane transporter activity"/>
    <property type="evidence" value="ECO:0007669"/>
    <property type="project" value="TreeGrafter"/>
</dbReference>
<evidence type="ECO:0000256" key="1">
    <source>
        <dbReference type="ARBA" id="ARBA00004141"/>
    </source>
</evidence>
<accession>A0A1I8NXF7</accession>
<dbReference type="InterPro" id="IPR020846">
    <property type="entry name" value="MFS_dom"/>
</dbReference>
<feature type="transmembrane region" description="Helical" evidence="8">
    <location>
        <begin position="461"/>
        <end position="485"/>
    </location>
</feature>
<sequence>MGELNELQTLNERNLTKVSEVKVVKPLTDKQKKSQWTPMLIFASLCSTMGTAVPTGYCVGVMNSPGVFIRQWCNEMFILNYDIHLSSEGLDLVFSGIISIFLIGGAVGSFLGAIVANKLGRKRSLLICGILYFLGGLCFYTCRLLYSFEVLICGRFLAGIASGITTTVLPMYHSEIAPLALRGTLGVFCVIGLNTGLVISQFISLSSVLGNYTQWHIALSLYVVIVCLCFTPYCLYPESPKWLAVVKADRNEAQLQLQRLRGAKVRMEDFTQEMDIMDEEAKVTENVRGFCDVLKDKKLLLPLVLVCAFQGGQQLAGINAIFYYSVSIFQKAGLSDKAAEWANVGSGCMNLVTSLFVPYLMAKVNRRPLMLTSSMFCGIFLLGFAILLQYIDYVSWFAMACIACIFFYITFFQFGIGPIPFFIGSELFEVSPRPVAMSLGSLASWSCNFAVGMTFPTIQNMWGSFSFLPFALSCFVVFFLTLFYLPETRGRNPSDVAAIVAGGFRSKVL</sequence>
<reference evidence="10" key="1">
    <citation type="submission" date="2020-05" db="UniProtKB">
        <authorList>
            <consortium name="EnsemblMetazoa"/>
        </authorList>
    </citation>
    <scope>IDENTIFICATION</scope>
    <source>
        <strain evidence="10">USDA</strain>
    </source>
</reference>
<dbReference type="Pfam" id="PF00083">
    <property type="entry name" value="Sugar_tr"/>
    <property type="match status" value="1"/>
</dbReference>
<name>A0A1I8NXF7_STOCA</name>
<keyword evidence="3 8" id="KW-1133">Transmembrane helix</keyword>
<evidence type="ECO:0000256" key="6">
    <source>
        <dbReference type="RuleBase" id="RU003346"/>
    </source>
</evidence>
<dbReference type="CDD" id="cd17357">
    <property type="entry name" value="MFS_GLUT_Class1_2_like"/>
    <property type="match status" value="1"/>
</dbReference>
<dbReference type="InterPro" id="IPR005828">
    <property type="entry name" value="MFS_sugar_transport-like"/>
</dbReference>
<keyword evidence="5" id="KW-0325">Glycoprotein</keyword>
<evidence type="ECO:0000313" key="10">
    <source>
        <dbReference type="EnsemblMetazoa" id="SCAU002879-PA"/>
    </source>
</evidence>
<comment type="subcellular location">
    <subcellularLocation>
        <location evidence="1">Membrane</location>
        <topology evidence="1">Multi-pass membrane protein</topology>
    </subcellularLocation>
</comment>
<dbReference type="InterPro" id="IPR036259">
    <property type="entry name" value="MFS_trans_sf"/>
</dbReference>
<feature type="transmembrane region" description="Helical" evidence="8">
    <location>
        <begin position="179"/>
        <end position="203"/>
    </location>
</feature>
<feature type="transmembrane region" description="Helical" evidence="8">
    <location>
        <begin position="397"/>
        <end position="423"/>
    </location>
</feature>
<dbReference type="InterPro" id="IPR005829">
    <property type="entry name" value="Sugar_transporter_CS"/>
</dbReference>
<dbReference type="PRINTS" id="PR00171">
    <property type="entry name" value="SUGRTRNSPORT"/>
</dbReference>
<dbReference type="STRING" id="35570.A0A1I8NXF7"/>
<organism evidence="10 11">
    <name type="scientific">Stomoxys calcitrans</name>
    <name type="common">Stable fly</name>
    <name type="synonym">Conops calcitrans</name>
    <dbReference type="NCBI Taxonomy" id="35570"/>
    <lineage>
        <taxon>Eukaryota</taxon>
        <taxon>Metazoa</taxon>
        <taxon>Ecdysozoa</taxon>
        <taxon>Arthropoda</taxon>
        <taxon>Hexapoda</taxon>
        <taxon>Insecta</taxon>
        <taxon>Pterygota</taxon>
        <taxon>Neoptera</taxon>
        <taxon>Endopterygota</taxon>
        <taxon>Diptera</taxon>
        <taxon>Brachycera</taxon>
        <taxon>Muscomorpha</taxon>
        <taxon>Muscoidea</taxon>
        <taxon>Muscidae</taxon>
        <taxon>Stomoxys</taxon>
    </lineage>
</organism>
<feature type="transmembrane region" description="Helical" evidence="8">
    <location>
        <begin position="369"/>
        <end position="391"/>
    </location>
</feature>
<evidence type="ECO:0000256" key="4">
    <source>
        <dbReference type="ARBA" id="ARBA00023136"/>
    </source>
</evidence>
<protein>
    <recommendedName>
        <fullName evidence="9">Major facilitator superfamily (MFS) profile domain-containing protein</fullName>
    </recommendedName>
</protein>
<keyword evidence="6" id="KW-0813">Transport</keyword>